<evidence type="ECO:0000256" key="1">
    <source>
        <dbReference type="SAM" id="SignalP"/>
    </source>
</evidence>
<protein>
    <submittedName>
        <fullName evidence="3">Cytochrome C</fullName>
    </submittedName>
</protein>
<dbReference type="Gene3D" id="3.50.70.20">
    <property type="entry name" value="Cytochrome P460"/>
    <property type="match status" value="1"/>
</dbReference>
<feature type="signal peptide" evidence="1">
    <location>
        <begin position="1"/>
        <end position="22"/>
    </location>
</feature>
<dbReference type="RefSeq" id="WP_200241591.1">
    <property type="nucleotide sequence ID" value="NZ_NRRV01000077.1"/>
</dbReference>
<dbReference type="Proteomes" id="UP000748752">
    <property type="component" value="Unassembled WGS sequence"/>
</dbReference>
<dbReference type="InterPro" id="IPR032033">
    <property type="entry name" value="Cytochrome_P460"/>
</dbReference>
<proteinExistence type="predicted"/>
<comment type="caution">
    <text evidence="3">The sequence shown here is derived from an EMBL/GenBank/DDBJ whole genome shotgun (WGS) entry which is preliminary data.</text>
</comment>
<organism evidence="3 4">
    <name type="scientific">Thiohalocapsa halophila</name>
    <dbReference type="NCBI Taxonomy" id="69359"/>
    <lineage>
        <taxon>Bacteria</taxon>
        <taxon>Pseudomonadati</taxon>
        <taxon>Pseudomonadota</taxon>
        <taxon>Gammaproteobacteria</taxon>
        <taxon>Chromatiales</taxon>
        <taxon>Chromatiaceae</taxon>
        <taxon>Thiohalocapsa</taxon>
    </lineage>
</organism>
<dbReference type="InterPro" id="IPR038142">
    <property type="entry name" value="Cytochrome_P460_sp"/>
</dbReference>
<evidence type="ECO:0000313" key="3">
    <source>
        <dbReference type="EMBL" id="MBK1633314.1"/>
    </source>
</evidence>
<keyword evidence="1" id="KW-0732">Signal</keyword>
<evidence type="ECO:0000313" key="4">
    <source>
        <dbReference type="Proteomes" id="UP000748752"/>
    </source>
</evidence>
<dbReference type="Pfam" id="PF16694">
    <property type="entry name" value="Cytochrome_P460"/>
    <property type="match status" value="1"/>
</dbReference>
<keyword evidence="4" id="KW-1185">Reference proteome</keyword>
<sequence>MYRNLLIASAAALALGAFGTNAAEPPDYPGDYRNWTHVKSMVIHPDHPLAQPFQGIHHIYANDTARAGLASGDYADGAVFVFDQLEYNTADNASTEGERVLLGIMLKNAEQYADTGGWGFEAWQGDSRTARMVNDGGAGCYSCHEDVAERGYVFTQWRD</sequence>
<evidence type="ECO:0000259" key="2">
    <source>
        <dbReference type="Pfam" id="PF16694"/>
    </source>
</evidence>
<accession>A0ABS1CN90</accession>
<dbReference type="CDD" id="cd20752">
    <property type="entry name" value="cyt_c'_beta"/>
    <property type="match status" value="1"/>
</dbReference>
<feature type="domain" description="Cytochrome P460" evidence="2">
    <location>
        <begin position="29"/>
        <end position="155"/>
    </location>
</feature>
<gene>
    <name evidence="3" type="ORF">CKO31_21665</name>
</gene>
<reference evidence="3 4" key="1">
    <citation type="journal article" date="2020" name="Microorganisms">
        <title>Osmotic Adaptation and Compatible Solute Biosynthesis of Phototrophic Bacteria as Revealed from Genome Analyses.</title>
        <authorList>
            <person name="Imhoff J.F."/>
            <person name="Rahn T."/>
            <person name="Kunzel S."/>
            <person name="Keller A."/>
            <person name="Neulinger S.C."/>
        </authorList>
    </citation>
    <scope>NUCLEOTIDE SEQUENCE [LARGE SCALE GENOMIC DNA]</scope>
    <source>
        <strain evidence="3 4">DSM 6210</strain>
    </source>
</reference>
<name>A0ABS1CN90_9GAMM</name>
<dbReference type="EMBL" id="NRRV01000077">
    <property type="protein sequence ID" value="MBK1633314.1"/>
    <property type="molecule type" value="Genomic_DNA"/>
</dbReference>
<feature type="chain" id="PRO_5046658759" evidence="1">
    <location>
        <begin position="23"/>
        <end position="159"/>
    </location>
</feature>